<feature type="repeat" description="ANK" evidence="1">
    <location>
        <begin position="70"/>
        <end position="92"/>
    </location>
</feature>
<dbReference type="SMART" id="SM00248">
    <property type="entry name" value="ANK"/>
    <property type="match status" value="6"/>
</dbReference>
<dbReference type="EMBL" id="JBBPBN010000113">
    <property type="protein sequence ID" value="KAK8978345.1"/>
    <property type="molecule type" value="Genomic_DNA"/>
</dbReference>
<dbReference type="Gene3D" id="1.25.40.20">
    <property type="entry name" value="Ankyrin repeat-containing domain"/>
    <property type="match status" value="1"/>
</dbReference>
<dbReference type="PANTHER" id="PTHR24128">
    <property type="entry name" value="HOMEOBOX PROTEIN WARIAI"/>
    <property type="match status" value="1"/>
</dbReference>
<reference evidence="2 3" key="1">
    <citation type="journal article" date="2024" name="G3 (Bethesda)">
        <title>Genome assembly of Hibiscus sabdariffa L. provides insights into metabolisms of medicinal natural products.</title>
        <authorList>
            <person name="Kim T."/>
        </authorList>
    </citation>
    <scope>NUCLEOTIDE SEQUENCE [LARGE SCALE GENOMIC DNA]</scope>
    <source>
        <strain evidence="2">TK-2024</strain>
        <tissue evidence="2">Old leaves</tissue>
    </source>
</reference>
<name>A0ABR2NQV9_9ROSI</name>
<sequence>MDQSLRTAARNRNVSDLYALIQRNGNVLRRLDEVEIIDTALHIAAEEGCTRFAMEMMNLKPSFARKLNHQGLSPIHLALQKGHTELVLCLMEIDKKLVRVKGKNGETPLHYISKVGNHDHLLDKFLEACSDCIRDVTTRNHTALHIAMENRRLDVLQVLIKMLRKEDYCEEVVNRKDEDGNTALHLAAIVSNFKPKLKKQIVSYVTKASSLIFPDIDNISGDDGPDEVEFIDTPLDIAAEEGCMLFAMEMMNLKPSLKRDMYR</sequence>
<dbReference type="PROSITE" id="PS50088">
    <property type="entry name" value="ANK_REPEAT"/>
    <property type="match status" value="1"/>
</dbReference>
<protein>
    <submittedName>
        <fullName evidence="2">Uncharacterized protein</fullName>
    </submittedName>
</protein>
<dbReference type="SUPFAM" id="SSF48403">
    <property type="entry name" value="Ankyrin repeat"/>
    <property type="match status" value="1"/>
</dbReference>
<evidence type="ECO:0000313" key="3">
    <source>
        <dbReference type="Proteomes" id="UP001396334"/>
    </source>
</evidence>
<dbReference type="PANTHER" id="PTHR24128:SF46">
    <property type="entry name" value="ALPHA-LATROTOXIN-LHE1A-LIKE ISOFORM X1"/>
    <property type="match status" value="1"/>
</dbReference>
<keyword evidence="1" id="KW-0040">ANK repeat</keyword>
<accession>A0ABR2NQV9</accession>
<gene>
    <name evidence="2" type="ORF">V6N11_028348</name>
</gene>
<dbReference type="InterPro" id="IPR036770">
    <property type="entry name" value="Ankyrin_rpt-contain_sf"/>
</dbReference>
<proteinExistence type="predicted"/>
<organism evidence="2 3">
    <name type="scientific">Hibiscus sabdariffa</name>
    <name type="common">roselle</name>
    <dbReference type="NCBI Taxonomy" id="183260"/>
    <lineage>
        <taxon>Eukaryota</taxon>
        <taxon>Viridiplantae</taxon>
        <taxon>Streptophyta</taxon>
        <taxon>Embryophyta</taxon>
        <taxon>Tracheophyta</taxon>
        <taxon>Spermatophyta</taxon>
        <taxon>Magnoliopsida</taxon>
        <taxon>eudicotyledons</taxon>
        <taxon>Gunneridae</taxon>
        <taxon>Pentapetalae</taxon>
        <taxon>rosids</taxon>
        <taxon>malvids</taxon>
        <taxon>Malvales</taxon>
        <taxon>Malvaceae</taxon>
        <taxon>Malvoideae</taxon>
        <taxon>Hibiscus</taxon>
    </lineage>
</organism>
<evidence type="ECO:0000256" key="1">
    <source>
        <dbReference type="PROSITE-ProRule" id="PRU00023"/>
    </source>
</evidence>
<keyword evidence="3" id="KW-1185">Reference proteome</keyword>
<dbReference type="InterPro" id="IPR002110">
    <property type="entry name" value="Ankyrin_rpt"/>
</dbReference>
<evidence type="ECO:0000313" key="2">
    <source>
        <dbReference type="EMBL" id="KAK8978345.1"/>
    </source>
</evidence>
<dbReference type="Proteomes" id="UP001396334">
    <property type="component" value="Unassembled WGS sequence"/>
</dbReference>
<comment type="caution">
    <text evidence="2">The sequence shown here is derived from an EMBL/GenBank/DDBJ whole genome shotgun (WGS) entry which is preliminary data.</text>
</comment>
<dbReference type="PROSITE" id="PS50297">
    <property type="entry name" value="ANK_REP_REGION"/>
    <property type="match status" value="1"/>
</dbReference>
<dbReference type="Pfam" id="PF12796">
    <property type="entry name" value="Ank_2"/>
    <property type="match status" value="2"/>
</dbReference>